<dbReference type="InterPro" id="IPR020449">
    <property type="entry name" value="Tscrpt_reg_AraC-type_HTH"/>
</dbReference>
<dbReference type="GeneID" id="57043982"/>
<accession>A0A2Z5Y3V3</accession>
<dbReference type="Proteomes" id="UP000269226">
    <property type="component" value="Chromosome"/>
</dbReference>
<dbReference type="AlphaFoldDB" id="A0A2Z5Y3V3"/>
<evidence type="ECO:0000259" key="4">
    <source>
        <dbReference type="PROSITE" id="PS01124"/>
    </source>
</evidence>
<dbReference type="EMBL" id="AP018492">
    <property type="protein sequence ID" value="BBC61547.1"/>
    <property type="molecule type" value="Genomic_DNA"/>
</dbReference>
<dbReference type="PANTHER" id="PTHR43280">
    <property type="entry name" value="ARAC-FAMILY TRANSCRIPTIONAL REGULATOR"/>
    <property type="match status" value="1"/>
</dbReference>
<dbReference type="Pfam" id="PF12833">
    <property type="entry name" value="HTH_18"/>
    <property type="match status" value="1"/>
</dbReference>
<name>A0A2Z5Y3V3_9ENTE</name>
<dbReference type="RefSeq" id="WP_015695353.1">
    <property type="nucleotide sequence ID" value="NZ_AP018492.1"/>
</dbReference>
<dbReference type="GO" id="GO:0043565">
    <property type="term" value="F:sequence-specific DNA binding"/>
    <property type="evidence" value="ECO:0007669"/>
    <property type="project" value="InterPro"/>
</dbReference>
<dbReference type="InterPro" id="IPR018062">
    <property type="entry name" value="HTH_AraC-typ_CS"/>
</dbReference>
<dbReference type="InterPro" id="IPR009057">
    <property type="entry name" value="Homeodomain-like_sf"/>
</dbReference>
<organism evidence="5 6">
    <name type="scientific">Melissococcus plutonius</name>
    <dbReference type="NCBI Taxonomy" id="33970"/>
    <lineage>
        <taxon>Bacteria</taxon>
        <taxon>Bacillati</taxon>
        <taxon>Bacillota</taxon>
        <taxon>Bacilli</taxon>
        <taxon>Lactobacillales</taxon>
        <taxon>Enterococcaceae</taxon>
        <taxon>Melissococcus</taxon>
    </lineage>
</organism>
<dbReference type="GO" id="GO:0003700">
    <property type="term" value="F:DNA-binding transcription factor activity"/>
    <property type="evidence" value="ECO:0007669"/>
    <property type="project" value="InterPro"/>
</dbReference>
<dbReference type="PANTHER" id="PTHR43280:SF28">
    <property type="entry name" value="HTH-TYPE TRANSCRIPTIONAL ACTIVATOR RHAS"/>
    <property type="match status" value="1"/>
</dbReference>
<dbReference type="InterPro" id="IPR037923">
    <property type="entry name" value="HTH-like"/>
</dbReference>
<gene>
    <name evidence="5" type="ORF">DAT561_1449</name>
</gene>
<dbReference type="SUPFAM" id="SSF51215">
    <property type="entry name" value="Regulatory protein AraC"/>
    <property type="match status" value="1"/>
</dbReference>
<dbReference type="Pfam" id="PF02311">
    <property type="entry name" value="AraC_binding"/>
    <property type="match status" value="1"/>
</dbReference>
<dbReference type="PROSITE" id="PS00041">
    <property type="entry name" value="HTH_ARAC_FAMILY_1"/>
    <property type="match status" value="1"/>
</dbReference>
<dbReference type="InterPro" id="IPR018060">
    <property type="entry name" value="HTH_AraC"/>
</dbReference>
<dbReference type="Gene3D" id="2.60.120.10">
    <property type="entry name" value="Jelly Rolls"/>
    <property type="match status" value="1"/>
</dbReference>
<evidence type="ECO:0000313" key="6">
    <source>
        <dbReference type="Proteomes" id="UP000269226"/>
    </source>
</evidence>
<dbReference type="PRINTS" id="PR00032">
    <property type="entry name" value="HTHARAC"/>
</dbReference>
<dbReference type="InterPro" id="IPR014710">
    <property type="entry name" value="RmlC-like_jellyroll"/>
</dbReference>
<keyword evidence="1" id="KW-0805">Transcription regulation</keyword>
<evidence type="ECO:0000313" key="5">
    <source>
        <dbReference type="EMBL" id="BBC61547.1"/>
    </source>
</evidence>
<dbReference type="PROSITE" id="PS01124">
    <property type="entry name" value="HTH_ARAC_FAMILY_2"/>
    <property type="match status" value="1"/>
</dbReference>
<evidence type="ECO:0000256" key="1">
    <source>
        <dbReference type="ARBA" id="ARBA00023015"/>
    </source>
</evidence>
<evidence type="ECO:0000256" key="2">
    <source>
        <dbReference type="ARBA" id="ARBA00023125"/>
    </source>
</evidence>
<dbReference type="SMART" id="SM00342">
    <property type="entry name" value="HTH_ARAC"/>
    <property type="match status" value="1"/>
</dbReference>
<sequence length="303" mass="35198">MTKVYIFDVQNAFTFFKAGQFVTTGGWIHKNIVNQGDYEFMVVISGCIYLTIDGIEYAVKKHECILIPPYTRHFGYKGADKNSTHYWMHFFPSGPVSFSQVQESISLKNERNYHKICIPQYFQLNEFEKIVILSKQLLDSANDLYNSLLTSNFAITSIAIELSNQYNKQLSSQKNKVPTKFELITQWIRIHSHENLTVQTIAEEFQLTPTYLSQLFKKYKGISTIQYINQKKIAQAAELLITTDKTIKEISMELGFSSEKYFMKVFKLTNKLTPTEFRNSFPKTYLNNHSVDPSFPKPKQMMT</sequence>
<protein>
    <submittedName>
        <fullName evidence="5">Transcriptional regulator, AraC family</fullName>
    </submittedName>
</protein>
<evidence type="ECO:0000256" key="3">
    <source>
        <dbReference type="ARBA" id="ARBA00023163"/>
    </source>
</evidence>
<reference evidence="5 6" key="1">
    <citation type="submission" date="2018-01" db="EMBL/GenBank/DDBJ databases">
        <title>Whole genome sequence of Melissococcus plutonius DAT561.</title>
        <authorList>
            <person name="Okumura K."/>
            <person name="Takamatsu D."/>
            <person name="Okura M."/>
        </authorList>
    </citation>
    <scope>NUCLEOTIDE SEQUENCE [LARGE SCALE GENOMIC DNA]</scope>
    <source>
        <strain evidence="5 6">DAT561</strain>
    </source>
</reference>
<dbReference type="InterPro" id="IPR003313">
    <property type="entry name" value="AraC-bd"/>
</dbReference>
<dbReference type="SUPFAM" id="SSF46689">
    <property type="entry name" value="Homeodomain-like"/>
    <property type="match status" value="2"/>
</dbReference>
<keyword evidence="3" id="KW-0804">Transcription</keyword>
<proteinExistence type="predicted"/>
<dbReference type="Gene3D" id="1.10.10.60">
    <property type="entry name" value="Homeodomain-like"/>
    <property type="match status" value="2"/>
</dbReference>
<feature type="domain" description="HTH araC/xylS-type" evidence="4">
    <location>
        <begin position="182"/>
        <end position="280"/>
    </location>
</feature>
<keyword evidence="2" id="KW-0238">DNA-binding</keyword>